<dbReference type="RefSeq" id="WP_084046483.1">
    <property type="nucleotide sequence ID" value="NZ_FWWU01000006.1"/>
</dbReference>
<gene>
    <name evidence="1" type="ORF">SAMN00790413_04393</name>
</gene>
<evidence type="ECO:0000313" key="1">
    <source>
        <dbReference type="EMBL" id="SMB83374.1"/>
    </source>
</evidence>
<dbReference type="Proteomes" id="UP000192582">
    <property type="component" value="Unassembled WGS sequence"/>
</dbReference>
<sequence length="75" mass="8540">MPQSSKKYGAEILTLFQELQSRRPDATVLSGDVLDLMRRRHPEITGDTLRTAVSRLKRQGLIEHLGPSLYRLPPQ</sequence>
<proteinExistence type="predicted"/>
<name>A0A1W1URN3_9DEIO</name>
<dbReference type="EMBL" id="FWWU01000006">
    <property type="protein sequence ID" value="SMB83374.1"/>
    <property type="molecule type" value="Genomic_DNA"/>
</dbReference>
<dbReference type="AlphaFoldDB" id="A0A1W1URN3"/>
<keyword evidence="2" id="KW-1185">Reference proteome</keyword>
<dbReference type="InterPro" id="IPR036388">
    <property type="entry name" value="WH-like_DNA-bd_sf"/>
</dbReference>
<dbReference type="Gene3D" id="1.10.10.10">
    <property type="entry name" value="Winged helix-like DNA-binding domain superfamily/Winged helix DNA-binding domain"/>
    <property type="match status" value="1"/>
</dbReference>
<reference evidence="1 2" key="1">
    <citation type="submission" date="2017-04" db="EMBL/GenBank/DDBJ databases">
        <authorList>
            <person name="Afonso C.L."/>
            <person name="Miller P.J."/>
            <person name="Scott M.A."/>
            <person name="Spackman E."/>
            <person name="Goraichik I."/>
            <person name="Dimitrov K.M."/>
            <person name="Suarez D.L."/>
            <person name="Swayne D.E."/>
        </authorList>
    </citation>
    <scope>NUCLEOTIDE SEQUENCE [LARGE SCALE GENOMIC DNA]</scope>
    <source>
        <strain evidence="1 2">KR-140</strain>
    </source>
</reference>
<accession>A0A1W1URN3</accession>
<organism evidence="1 2">
    <name type="scientific">Deinococcus hopiensis KR-140</name>
    <dbReference type="NCBI Taxonomy" id="695939"/>
    <lineage>
        <taxon>Bacteria</taxon>
        <taxon>Thermotogati</taxon>
        <taxon>Deinococcota</taxon>
        <taxon>Deinococci</taxon>
        <taxon>Deinococcales</taxon>
        <taxon>Deinococcaceae</taxon>
        <taxon>Deinococcus</taxon>
    </lineage>
</organism>
<evidence type="ECO:0000313" key="2">
    <source>
        <dbReference type="Proteomes" id="UP000192582"/>
    </source>
</evidence>
<protein>
    <submittedName>
        <fullName evidence="1">Uncharacterized protein</fullName>
    </submittedName>
</protein>